<keyword evidence="1" id="KW-1133">Transmembrane helix</keyword>
<dbReference type="SUPFAM" id="SSF52266">
    <property type="entry name" value="SGNH hydrolase"/>
    <property type="match status" value="1"/>
</dbReference>
<name>A0A4Q0I3B6_9FIRM</name>
<keyword evidence="3" id="KW-1185">Reference proteome</keyword>
<dbReference type="InterPro" id="IPR036514">
    <property type="entry name" value="SGNH_hydro_sf"/>
</dbReference>
<proteinExistence type="predicted"/>
<evidence type="ECO:0000313" key="2">
    <source>
        <dbReference type="EMBL" id="RXE58671.1"/>
    </source>
</evidence>
<keyword evidence="1" id="KW-0812">Transmembrane</keyword>
<sequence>MWKNAIYLFSSILVVTAVILVSGRYLDGRSEIDQVELNNQFEVEAVQETELEKAQSRNVYTKLMNNKEIKVLIIGNGIAQGGLEADEEKKWYNRLGKKIKEEYGANSTFKIITTPGGTAFGGWIDYIADSEPKEYDLVFLCFGSSDEKELNFNQTVFGTIMEGLIRNIKRAKSNTEIITIIENSIKSEAYIDTLKKISDYYEITYVDTIKAFIDSRMAIDVLTEDGANPSEQGYEIYTDAVFDLIKSNIDNKREPGFEEEKPLLFEESNAFTNGKITTEFLTIRGFYNSVLACDKIFMKSNRSNDSITYEVNNSRVLGVTLLGGPDCGTVDIYLNDKLIQTYDCYAPNEALRHVLISDNIGLGLHKLRIEVANVKNAKSADSNVYIHGIITN</sequence>
<comment type="caution">
    <text evidence="2">The sequence shown here is derived from an EMBL/GenBank/DDBJ whole genome shotgun (WGS) entry which is preliminary data.</text>
</comment>
<keyword evidence="2" id="KW-0378">Hydrolase</keyword>
<organism evidence="2 3">
    <name type="scientific">Acetivibrio mesophilus</name>
    <dbReference type="NCBI Taxonomy" id="2487273"/>
    <lineage>
        <taxon>Bacteria</taxon>
        <taxon>Bacillati</taxon>
        <taxon>Bacillota</taxon>
        <taxon>Clostridia</taxon>
        <taxon>Eubacteriales</taxon>
        <taxon>Oscillospiraceae</taxon>
        <taxon>Acetivibrio</taxon>
    </lineage>
</organism>
<dbReference type="AlphaFoldDB" id="A0A4Q0I3B6"/>
<gene>
    <name evidence="2" type="ORF">EFD62_10895</name>
</gene>
<accession>A0A4Q0I3B6</accession>
<dbReference type="RefSeq" id="WP_128706138.1">
    <property type="nucleotide sequence ID" value="NZ_RLII01000014.1"/>
</dbReference>
<dbReference type="Gene3D" id="3.40.50.1110">
    <property type="entry name" value="SGNH hydrolase"/>
    <property type="match status" value="1"/>
</dbReference>
<evidence type="ECO:0000256" key="1">
    <source>
        <dbReference type="SAM" id="Phobius"/>
    </source>
</evidence>
<keyword evidence="1" id="KW-0472">Membrane</keyword>
<dbReference type="OrthoDB" id="8233337at2"/>
<evidence type="ECO:0000313" key="3">
    <source>
        <dbReference type="Proteomes" id="UP000289166"/>
    </source>
</evidence>
<dbReference type="Proteomes" id="UP000289166">
    <property type="component" value="Unassembled WGS sequence"/>
</dbReference>
<feature type="transmembrane region" description="Helical" evidence="1">
    <location>
        <begin position="6"/>
        <end position="26"/>
    </location>
</feature>
<dbReference type="EMBL" id="RLII01000014">
    <property type="protein sequence ID" value="RXE58671.1"/>
    <property type="molecule type" value="Genomic_DNA"/>
</dbReference>
<protein>
    <submittedName>
        <fullName evidence="2">SGNH/GDSL hydrolase family protein</fullName>
    </submittedName>
</protein>
<dbReference type="GO" id="GO:0016787">
    <property type="term" value="F:hydrolase activity"/>
    <property type="evidence" value="ECO:0007669"/>
    <property type="project" value="UniProtKB-KW"/>
</dbReference>
<reference evidence="3" key="1">
    <citation type="submission" date="2018-11" db="EMBL/GenBank/DDBJ databases">
        <title>Genome sequencing of a novel mesophilic and cellulolytic organism within the genus Hungateiclostridium.</title>
        <authorList>
            <person name="Rettenmaier R."/>
            <person name="Liebl W."/>
            <person name="Zverlov V."/>
        </authorList>
    </citation>
    <scope>NUCLEOTIDE SEQUENCE [LARGE SCALE GENOMIC DNA]</scope>
    <source>
        <strain evidence="3">N2K1</strain>
    </source>
</reference>
<dbReference type="Gene3D" id="2.60.120.260">
    <property type="entry name" value="Galactose-binding domain-like"/>
    <property type="match status" value="1"/>
</dbReference>